<dbReference type="HOGENOM" id="CLU_135638_0_0_11"/>
<proteinExistence type="predicted"/>
<evidence type="ECO:0000313" key="1">
    <source>
        <dbReference type="EMBL" id="ADP40441.1"/>
    </source>
</evidence>
<evidence type="ECO:0000313" key="2">
    <source>
        <dbReference type="Proteomes" id="UP000000387"/>
    </source>
</evidence>
<organism evidence="1 2">
    <name type="scientific">Rothia dentocariosa (strain ATCC 17931 / CDC X599 / XDIA)</name>
    <dbReference type="NCBI Taxonomy" id="762948"/>
    <lineage>
        <taxon>Bacteria</taxon>
        <taxon>Bacillati</taxon>
        <taxon>Actinomycetota</taxon>
        <taxon>Actinomycetes</taxon>
        <taxon>Micrococcales</taxon>
        <taxon>Micrococcaceae</taxon>
        <taxon>Rothia</taxon>
    </lineage>
</organism>
<reference evidence="2" key="1">
    <citation type="submission" date="2010-10" db="EMBL/GenBank/DDBJ databases">
        <title>The complete genome of Rothia dentocariosa ATCC 17931.</title>
        <authorList>
            <person name="Muzny D."/>
            <person name="Qin X."/>
            <person name="Buhay C."/>
            <person name="Dugan-Rocha S."/>
            <person name="Ding Y."/>
            <person name="Chen G."/>
            <person name="Hawes A."/>
            <person name="Holder M."/>
            <person name="Jhangiani S."/>
            <person name="Johnson A."/>
            <person name="Khan Z."/>
            <person name="Li Z."/>
            <person name="Liu W."/>
            <person name="Liu X."/>
            <person name="Perez L."/>
            <person name="Shen H."/>
            <person name="Wang Q."/>
            <person name="Watt J."/>
            <person name="Xi L."/>
            <person name="Xin Y."/>
            <person name="Zhou J."/>
            <person name="Deng J."/>
            <person name="Jiang H."/>
            <person name="Liu Y."/>
            <person name="Qu J."/>
            <person name="Song X.-Z."/>
            <person name="Zhang L."/>
            <person name="Villasana D."/>
            <person name="Johnson A."/>
            <person name="Liu J."/>
            <person name="Liyanage D."/>
            <person name="Lorensuhewa L."/>
            <person name="Robinson T."/>
            <person name="Song A."/>
            <person name="Song B.-B."/>
            <person name="Dinh H."/>
            <person name="Thornton R."/>
            <person name="Coyle M."/>
            <person name="Francisco L."/>
            <person name="Jackson L."/>
            <person name="Javaid M."/>
            <person name="Korchina V."/>
            <person name="Kovar C."/>
            <person name="Mata R."/>
            <person name="Mathew T."/>
            <person name="Ngo R."/>
            <person name="Nguyen L."/>
            <person name="Nguyen N."/>
            <person name="Okwuonu G."/>
            <person name="Ongeri F."/>
            <person name="Pham C."/>
            <person name="Simmons D."/>
            <person name="Wilczek-Boney K."/>
            <person name="Hale W."/>
            <person name="Jakkamsetti A."/>
            <person name="Pham P."/>
            <person name="Ruth R."/>
            <person name="San Lucas F."/>
            <person name="Warren J."/>
            <person name="Zhang J."/>
            <person name="Zhao Z."/>
            <person name="Zhou C."/>
            <person name="Zhu D."/>
            <person name="Lee S."/>
            <person name="Bess C."/>
            <person name="Blankenburg K."/>
            <person name="Forbes L."/>
            <person name="Fu Q."/>
            <person name="Gubbala S."/>
            <person name="Hirani K."/>
            <person name="Jayaseelan J.C."/>
            <person name="Lara F."/>
            <person name="Munidasa M."/>
            <person name="Palculict T."/>
            <person name="Patil S."/>
            <person name="Pu L.-L."/>
            <person name="Saada N."/>
            <person name="Tang L."/>
            <person name="Weissenberger G."/>
            <person name="Zhu Y."/>
            <person name="Hemphill L."/>
            <person name="Shang Y."/>
            <person name="Youmans B."/>
            <person name="Ayvaz T."/>
            <person name="Ross M."/>
            <person name="Santibanez J."/>
            <person name="Aqrawi P."/>
            <person name="Gross S."/>
            <person name="Joshi V."/>
            <person name="Fowler G."/>
            <person name="Nazareth L."/>
            <person name="Reid J."/>
            <person name="Worley K."/>
            <person name="Petrosino J."/>
            <person name="Highlander S."/>
            <person name="Gibbs R."/>
        </authorList>
    </citation>
    <scope>NUCLEOTIDE SEQUENCE [LARGE SCALE GENOMIC DNA]</scope>
    <source>
        <strain evidence="2">ATCC 17931 / CDC X599 / XDIA</strain>
    </source>
</reference>
<dbReference type="Proteomes" id="UP000000387">
    <property type="component" value="Chromosome"/>
</dbReference>
<dbReference type="KEGG" id="rdn:HMPREF0733_10984"/>
<dbReference type="eggNOG" id="COG3409">
    <property type="taxonomic scope" value="Bacteria"/>
</dbReference>
<gene>
    <name evidence="1" type="ordered locus">HMPREF0733_10984</name>
</gene>
<dbReference type="AlphaFoldDB" id="E3H3H9"/>
<dbReference type="EMBL" id="CP002280">
    <property type="protein sequence ID" value="ADP40441.1"/>
    <property type="molecule type" value="Genomic_DNA"/>
</dbReference>
<accession>E3H3H9</accession>
<dbReference type="InterPro" id="IPR006311">
    <property type="entry name" value="TAT_signal"/>
</dbReference>
<name>E3H3H9_ROTDC</name>
<sequence>MMREKHVGASLRTYIFILKENKMTNEHSGISRRRLVRTAAVGVPAASLLAFGSTLVTATSASAVSVDGYWGEETSAGLQRFMNAVRGAGLSVDGVISSQPSSMAPSCSGIVSGWEWVDDAQASGSPTMLAMYQWLGSGTHGQHLFLKIEEWGGNVTGYSITGVHIKLLQEHYGLTADGTLDSPSPTIEALQNEINQYVG</sequence>
<protein>
    <submittedName>
        <fullName evidence="1">Tat pathway signal sequence domain protein</fullName>
    </submittedName>
</protein>
<dbReference type="PROSITE" id="PS51318">
    <property type="entry name" value="TAT"/>
    <property type="match status" value="1"/>
</dbReference>